<name>A0A1W0WJG0_HYPEX</name>
<dbReference type="SUPFAM" id="SSF103473">
    <property type="entry name" value="MFS general substrate transporter"/>
    <property type="match status" value="1"/>
</dbReference>
<keyword evidence="3" id="KW-1185">Reference proteome</keyword>
<proteinExistence type="predicted"/>
<keyword evidence="1" id="KW-0472">Membrane</keyword>
<keyword evidence="1" id="KW-1133">Transmembrane helix</keyword>
<keyword evidence="1" id="KW-0812">Transmembrane</keyword>
<dbReference type="InterPro" id="IPR051717">
    <property type="entry name" value="MFS_MFSD6"/>
</dbReference>
<dbReference type="PANTHER" id="PTHR16172:SF41">
    <property type="entry name" value="MAJOR FACILITATOR SUPERFAMILY DOMAIN-CONTAINING PROTEIN 6-LIKE"/>
    <property type="match status" value="1"/>
</dbReference>
<dbReference type="GO" id="GO:0016020">
    <property type="term" value="C:membrane"/>
    <property type="evidence" value="ECO:0007669"/>
    <property type="project" value="TreeGrafter"/>
</dbReference>
<dbReference type="EMBL" id="MTYJ01000090">
    <property type="protein sequence ID" value="OQV15358.1"/>
    <property type="molecule type" value="Genomic_DNA"/>
</dbReference>
<evidence type="ECO:0000313" key="3">
    <source>
        <dbReference type="Proteomes" id="UP000192578"/>
    </source>
</evidence>
<dbReference type="Proteomes" id="UP000192578">
    <property type="component" value="Unassembled WGS sequence"/>
</dbReference>
<feature type="transmembrane region" description="Helical" evidence="1">
    <location>
        <begin position="166"/>
        <end position="188"/>
    </location>
</feature>
<evidence type="ECO:0000313" key="2">
    <source>
        <dbReference type="EMBL" id="OQV15358.1"/>
    </source>
</evidence>
<sequence>MDTFSHTAEGRDFTPAFVTFFVASSGTVLLTFLLPKTHETSLSSDPEKKEEQVSPGGSPLSVFFTPDVILFWVGNFRRGKLHRHAAQLHSVGSSLNWERTRLLVGMNFFIQCMYETPIMAVSGWIIRKLGFHTCMLLALLAFGVRFRRPLLPPRSLRLGDRGTLQGILSGTFSGVGQGIGGLTAGFIYQAYGGRTAWLSLGFLHWSRLFSTA</sequence>
<evidence type="ECO:0000256" key="1">
    <source>
        <dbReference type="SAM" id="Phobius"/>
    </source>
</evidence>
<feature type="transmembrane region" description="Helical" evidence="1">
    <location>
        <begin position="12"/>
        <end position="33"/>
    </location>
</feature>
<dbReference type="InterPro" id="IPR036259">
    <property type="entry name" value="MFS_trans_sf"/>
</dbReference>
<dbReference type="Gene3D" id="1.20.1250.20">
    <property type="entry name" value="MFS general substrate transporter like domains"/>
    <property type="match status" value="2"/>
</dbReference>
<gene>
    <name evidence="2" type="ORF">BV898_10464</name>
</gene>
<reference evidence="3" key="1">
    <citation type="submission" date="2017-01" db="EMBL/GenBank/DDBJ databases">
        <title>Comparative genomics of anhydrobiosis in the tardigrade Hypsibius dujardini.</title>
        <authorList>
            <person name="Yoshida Y."/>
            <person name="Koutsovoulos G."/>
            <person name="Laetsch D."/>
            <person name="Stevens L."/>
            <person name="Kumar S."/>
            <person name="Horikawa D."/>
            <person name="Ishino K."/>
            <person name="Komine S."/>
            <person name="Tomita M."/>
            <person name="Blaxter M."/>
            <person name="Arakawa K."/>
        </authorList>
    </citation>
    <scope>NUCLEOTIDE SEQUENCE [LARGE SCALE GENOMIC DNA]</scope>
    <source>
        <strain evidence="3">Z151</strain>
    </source>
</reference>
<protein>
    <recommendedName>
        <fullName evidence="4">Major facilitator superfamily associated domain-containing protein</fullName>
    </recommendedName>
</protein>
<accession>A0A1W0WJG0</accession>
<organism evidence="2 3">
    <name type="scientific">Hypsibius exemplaris</name>
    <name type="common">Freshwater tardigrade</name>
    <dbReference type="NCBI Taxonomy" id="2072580"/>
    <lineage>
        <taxon>Eukaryota</taxon>
        <taxon>Metazoa</taxon>
        <taxon>Ecdysozoa</taxon>
        <taxon>Tardigrada</taxon>
        <taxon>Eutardigrada</taxon>
        <taxon>Parachela</taxon>
        <taxon>Hypsibioidea</taxon>
        <taxon>Hypsibiidae</taxon>
        <taxon>Hypsibius</taxon>
    </lineage>
</organism>
<feature type="transmembrane region" description="Helical" evidence="1">
    <location>
        <begin position="129"/>
        <end position="146"/>
    </location>
</feature>
<feature type="transmembrane region" description="Helical" evidence="1">
    <location>
        <begin position="53"/>
        <end position="73"/>
    </location>
</feature>
<comment type="caution">
    <text evidence="2">The sequence shown here is derived from an EMBL/GenBank/DDBJ whole genome shotgun (WGS) entry which is preliminary data.</text>
</comment>
<dbReference type="PANTHER" id="PTHR16172">
    <property type="entry name" value="MAJOR FACILITATOR SUPERFAMILY DOMAIN-CONTAINING PROTEIN 6-LIKE"/>
    <property type="match status" value="1"/>
</dbReference>
<evidence type="ECO:0008006" key="4">
    <source>
        <dbReference type="Google" id="ProtNLM"/>
    </source>
</evidence>
<dbReference type="AlphaFoldDB" id="A0A1W0WJG0"/>
<dbReference type="OrthoDB" id="515887at2759"/>